<comment type="caution">
    <text evidence="1">The sequence shown here is derived from an EMBL/GenBank/DDBJ whole genome shotgun (WGS) entry which is preliminary data.</text>
</comment>
<dbReference type="OrthoDB" id="6615225at2"/>
<evidence type="ECO:0000313" key="1">
    <source>
        <dbReference type="EMBL" id="TKJ90777.1"/>
    </source>
</evidence>
<dbReference type="AlphaFoldDB" id="A0A4V5U9M7"/>
<proteinExistence type="predicted"/>
<accession>A0A4V5U9M7</accession>
<organism evidence="1 2">
    <name type="scientific">Erwinia persicina</name>
    <dbReference type="NCBI Taxonomy" id="55211"/>
    <lineage>
        <taxon>Bacteria</taxon>
        <taxon>Pseudomonadati</taxon>
        <taxon>Pseudomonadota</taxon>
        <taxon>Gammaproteobacteria</taxon>
        <taxon>Enterobacterales</taxon>
        <taxon>Erwiniaceae</taxon>
        <taxon>Erwinia</taxon>
    </lineage>
</organism>
<evidence type="ECO:0000313" key="2">
    <source>
        <dbReference type="Proteomes" id="UP000306393"/>
    </source>
</evidence>
<dbReference type="EMBL" id="QGAC01000008">
    <property type="protein sequence ID" value="TKJ90777.1"/>
    <property type="molecule type" value="Genomic_DNA"/>
</dbReference>
<gene>
    <name evidence="1" type="ORF">EpCFBP13511_09820</name>
</gene>
<dbReference type="Proteomes" id="UP000306393">
    <property type="component" value="Unassembled WGS sequence"/>
</dbReference>
<sequence length="262" mass="30742">MTLKQPDFYPLSMASEKCHIMSDNVLNDWLDHKVPLYIRLDALPCQIVRYLGGGQFLLKDWERKIKSGIDYYQHEKMPEFKIRQFYPEKDAEIESRLLEGDLGICRYTYNGHAHGYWRVKATPVTRFAEGPYVLADMDTVRENNNIAGAIAVYGKDDWDYLIFQNKVCRDKSELFFDAQVLLPESEESMSEEKKTKQTRISRSERIALYVMLKEHYLDGNNDVNYSKMAEMLTVTARKHGFSKAFSDDTIAEWIKRFEDKKE</sequence>
<protein>
    <submittedName>
        <fullName evidence="1">Uncharacterized protein</fullName>
    </submittedName>
</protein>
<reference evidence="1 2" key="1">
    <citation type="journal article" date="2019" name="Sci. Rep.">
        <title>Differences in resource use lead to coexistence of seed-transmitted microbial populations.</title>
        <authorList>
            <person name="Torres-Cortes G."/>
            <person name="Garcia B.J."/>
            <person name="Compant S."/>
            <person name="Rezki S."/>
            <person name="Jones P."/>
            <person name="Preveaux A."/>
            <person name="Briand M."/>
            <person name="Roulet A."/>
            <person name="Bouchez O."/>
            <person name="Jacobson D."/>
            <person name="Barret M."/>
        </authorList>
    </citation>
    <scope>NUCLEOTIDE SEQUENCE [LARGE SCALE GENOMIC DNA]</scope>
    <source>
        <strain evidence="1 2">CFBP13511</strain>
    </source>
</reference>
<name>A0A4V5U9M7_9GAMM</name>